<evidence type="ECO:0000256" key="4">
    <source>
        <dbReference type="ARBA" id="ARBA00023242"/>
    </source>
</evidence>
<dbReference type="OMA" id="EAIRYMS"/>
<proteinExistence type="predicted"/>
<dbReference type="Pfam" id="PF00010">
    <property type="entry name" value="HLH"/>
    <property type="match status" value="1"/>
</dbReference>
<dbReference type="SUPFAM" id="SSF47459">
    <property type="entry name" value="HLH, helix-loop-helix DNA-binding domain"/>
    <property type="match status" value="1"/>
</dbReference>
<feature type="domain" description="Orange" evidence="7">
    <location>
        <begin position="138"/>
        <end position="173"/>
    </location>
</feature>
<dbReference type="RefSeq" id="XP_020899949.1">
    <property type="nucleotide sequence ID" value="XM_021044290.2"/>
</dbReference>
<dbReference type="Proteomes" id="UP000887567">
    <property type="component" value="Unplaced"/>
</dbReference>
<feature type="region of interest" description="Disordered" evidence="5">
    <location>
        <begin position="1"/>
        <end position="50"/>
    </location>
</feature>
<dbReference type="GO" id="GO:0006355">
    <property type="term" value="P:regulation of DNA-templated transcription"/>
    <property type="evidence" value="ECO:0007669"/>
    <property type="project" value="InterPro"/>
</dbReference>
<protein>
    <submittedName>
        <fullName evidence="8">Uncharacterized protein</fullName>
    </submittedName>
</protein>
<dbReference type="CDD" id="cd11389">
    <property type="entry name" value="bHLH-O_HERP_like"/>
    <property type="match status" value="1"/>
</dbReference>
<dbReference type="InterPro" id="IPR011598">
    <property type="entry name" value="bHLH_dom"/>
</dbReference>
<dbReference type="PROSITE" id="PS50888">
    <property type="entry name" value="BHLH"/>
    <property type="match status" value="1"/>
</dbReference>
<feature type="region of interest" description="Disordered" evidence="5">
    <location>
        <begin position="100"/>
        <end position="132"/>
    </location>
</feature>
<evidence type="ECO:0000259" key="7">
    <source>
        <dbReference type="PROSITE" id="PS51054"/>
    </source>
</evidence>
<dbReference type="InterPro" id="IPR050370">
    <property type="entry name" value="HES_HEY"/>
</dbReference>
<dbReference type="SUPFAM" id="SSF158457">
    <property type="entry name" value="Orange domain-like"/>
    <property type="match status" value="1"/>
</dbReference>
<dbReference type="PROSITE" id="PS51054">
    <property type="entry name" value="ORANGE"/>
    <property type="match status" value="1"/>
</dbReference>
<dbReference type="SMART" id="SM00353">
    <property type="entry name" value="HLH"/>
    <property type="match status" value="1"/>
</dbReference>
<evidence type="ECO:0000259" key="6">
    <source>
        <dbReference type="PROSITE" id="PS50888"/>
    </source>
</evidence>
<dbReference type="OrthoDB" id="6371181at2759"/>
<accession>A0A913X885</accession>
<evidence type="ECO:0000256" key="3">
    <source>
        <dbReference type="ARBA" id="ARBA00023163"/>
    </source>
</evidence>
<feature type="compositionally biased region" description="Basic and acidic residues" evidence="5">
    <location>
        <begin position="395"/>
        <end position="406"/>
    </location>
</feature>
<dbReference type="AlphaFoldDB" id="A0A913X885"/>
<dbReference type="GO" id="GO:0003677">
    <property type="term" value="F:DNA binding"/>
    <property type="evidence" value="ECO:0007669"/>
    <property type="project" value="InterPro"/>
</dbReference>
<dbReference type="GO" id="GO:0046983">
    <property type="term" value="F:protein dimerization activity"/>
    <property type="evidence" value="ECO:0007669"/>
    <property type="project" value="InterPro"/>
</dbReference>
<dbReference type="InterPro" id="IPR036638">
    <property type="entry name" value="HLH_DNA-bd_sf"/>
</dbReference>
<feature type="compositionally biased region" description="Polar residues" evidence="5">
    <location>
        <begin position="21"/>
        <end position="34"/>
    </location>
</feature>
<reference evidence="8" key="1">
    <citation type="submission" date="2022-11" db="UniProtKB">
        <authorList>
            <consortium name="EnsemblMetazoa"/>
        </authorList>
    </citation>
    <scope>IDENTIFICATION</scope>
</reference>
<keyword evidence="3" id="KW-0804">Transcription</keyword>
<evidence type="ECO:0000313" key="8">
    <source>
        <dbReference type="EnsemblMetazoa" id="XP_020899949.1"/>
    </source>
</evidence>
<dbReference type="Gene3D" id="4.10.280.10">
    <property type="entry name" value="Helix-loop-helix DNA-binding domain"/>
    <property type="match status" value="1"/>
</dbReference>
<dbReference type="KEGG" id="epa:110238606"/>
<comment type="subcellular location">
    <subcellularLocation>
        <location evidence="1">Nucleus</location>
    </subcellularLocation>
</comment>
<evidence type="ECO:0000256" key="1">
    <source>
        <dbReference type="ARBA" id="ARBA00004123"/>
    </source>
</evidence>
<feature type="domain" description="BHLH" evidence="6">
    <location>
        <begin position="45"/>
        <end position="97"/>
    </location>
</feature>
<feature type="compositionally biased region" description="Low complexity" evidence="5">
    <location>
        <begin position="407"/>
        <end position="430"/>
    </location>
</feature>
<dbReference type="GO" id="GO:0005634">
    <property type="term" value="C:nucleus"/>
    <property type="evidence" value="ECO:0007669"/>
    <property type="project" value="UniProtKB-SubCell"/>
</dbReference>
<dbReference type="GeneID" id="110238606"/>
<name>A0A913X885_EXADI</name>
<feature type="region of interest" description="Disordered" evidence="5">
    <location>
        <begin position="188"/>
        <end position="254"/>
    </location>
</feature>
<dbReference type="Pfam" id="PF07527">
    <property type="entry name" value="Hairy_orange"/>
    <property type="match status" value="1"/>
</dbReference>
<sequence>MSEFYSSEMPIAKDHTEIDVETNSNSPTPFNASESMGIPVKKKTPSECSHKVIEKRRRDRINKCLVDLGHIIPKAQGSGKLEKAEVLELTVEYIKKLHNSTMNSTNGDSTINRASSDGQNSQDKEQPTACTKRELQSYSKGYSDCTNEVLHFMITVEATDPQLPCFQRLMAHLRNNCRLLVDFENTKKEHHKSSSVASLKLHNKRSFANIEGQSGGPKAKRSREKSDSPRDNSATNGNGNDEPKPPPSISGMTPEDKVYKAAFKNSNGDKGNPANVLPTYANNLFPIGNQGYPTPYGLPAYALYPAGTHYVPVPIQTGVQFPGNNLSGSILPAPIVAPGLGYLGSHIPGMSTLPIGGLSNPFSGLVPPYVPMGGIGGITSLKGPEGLPAYLAQDAKSKERNQERAQDSSGSSENDSSGDEYNYSTTSSSNLSDVGIQTDHTIDHSDYYSSGSR</sequence>
<evidence type="ECO:0000313" key="9">
    <source>
        <dbReference type="Proteomes" id="UP000887567"/>
    </source>
</evidence>
<dbReference type="PANTHER" id="PTHR10985">
    <property type="entry name" value="BASIC HELIX-LOOP-HELIX TRANSCRIPTION FACTOR, HES-RELATED"/>
    <property type="match status" value="1"/>
</dbReference>
<evidence type="ECO:0000256" key="5">
    <source>
        <dbReference type="SAM" id="MobiDB-lite"/>
    </source>
</evidence>
<feature type="region of interest" description="Disordered" evidence="5">
    <location>
        <begin position="395"/>
        <end position="453"/>
    </location>
</feature>
<evidence type="ECO:0000256" key="2">
    <source>
        <dbReference type="ARBA" id="ARBA00023015"/>
    </source>
</evidence>
<keyword evidence="4" id="KW-0539">Nucleus</keyword>
<keyword evidence="9" id="KW-1185">Reference proteome</keyword>
<dbReference type="InterPro" id="IPR003650">
    <property type="entry name" value="Orange_dom"/>
</dbReference>
<keyword evidence="2" id="KW-0805">Transcription regulation</keyword>
<feature type="compositionally biased region" description="Basic and acidic residues" evidence="5">
    <location>
        <begin position="122"/>
        <end position="132"/>
    </location>
</feature>
<dbReference type="Gene3D" id="6.10.250.980">
    <property type="match status" value="1"/>
</dbReference>
<feature type="compositionally biased region" description="Polar residues" evidence="5">
    <location>
        <begin position="100"/>
        <end position="121"/>
    </location>
</feature>
<organism evidence="8 9">
    <name type="scientific">Exaiptasia diaphana</name>
    <name type="common">Tropical sea anemone</name>
    <name type="synonym">Aiptasia pulchella</name>
    <dbReference type="NCBI Taxonomy" id="2652724"/>
    <lineage>
        <taxon>Eukaryota</taxon>
        <taxon>Metazoa</taxon>
        <taxon>Cnidaria</taxon>
        <taxon>Anthozoa</taxon>
        <taxon>Hexacorallia</taxon>
        <taxon>Actiniaria</taxon>
        <taxon>Aiptasiidae</taxon>
        <taxon>Exaiptasia</taxon>
    </lineage>
</organism>
<dbReference type="EnsemblMetazoa" id="XM_021044290.2">
    <property type="protein sequence ID" value="XP_020899949.1"/>
    <property type="gene ID" value="LOC110238606"/>
</dbReference>